<dbReference type="Pfam" id="PF20153">
    <property type="entry name" value="DUF6535"/>
    <property type="match status" value="1"/>
</dbReference>
<comment type="caution">
    <text evidence="3">The sequence shown here is derived from an EMBL/GenBank/DDBJ whole genome shotgun (WGS) entry which is preliminary data.</text>
</comment>
<reference evidence="3 4" key="1">
    <citation type="journal article" date="2024" name="J Genomics">
        <title>Draft genome sequencing and assembly of Favolaschia claudopus CIRM-BRFM 2984 isolated from oak limbs.</title>
        <authorList>
            <person name="Navarro D."/>
            <person name="Drula E."/>
            <person name="Chaduli D."/>
            <person name="Cazenave R."/>
            <person name="Ahrendt S."/>
            <person name="Wang J."/>
            <person name="Lipzen A."/>
            <person name="Daum C."/>
            <person name="Barry K."/>
            <person name="Grigoriev I.V."/>
            <person name="Favel A."/>
            <person name="Rosso M.N."/>
            <person name="Martin F."/>
        </authorList>
    </citation>
    <scope>NUCLEOTIDE SEQUENCE [LARGE SCALE GENOMIC DNA]</scope>
    <source>
        <strain evidence="3 4">CIRM-BRFM 2984</strain>
    </source>
</reference>
<dbReference type="InterPro" id="IPR045338">
    <property type="entry name" value="DUF6535"/>
</dbReference>
<accession>A0AAW0BJN4</accession>
<keyword evidence="1" id="KW-0812">Transmembrane</keyword>
<dbReference type="EMBL" id="JAWWNJ010000032">
    <property type="protein sequence ID" value="KAK7026284.1"/>
    <property type="molecule type" value="Genomic_DNA"/>
</dbReference>
<dbReference type="Proteomes" id="UP001362999">
    <property type="component" value="Unassembled WGS sequence"/>
</dbReference>
<feature type="transmembrane region" description="Helical" evidence="1">
    <location>
        <begin position="161"/>
        <end position="185"/>
    </location>
</feature>
<keyword evidence="1" id="KW-0472">Membrane</keyword>
<evidence type="ECO:0000313" key="3">
    <source>
        <dbReference type="EMBL" id="KAK7026284.1"/>
    </source>
</evidence>
<dbReference type="AlphaFoldDB" id="A0AAW0BJN4"/>
<protein>
    <recommendedName>
        <fullName evidence="2">DUF6535 domain-containing protein</fullName>
    </recommendedName>
</protein>
<feature type="transmembrane region" description="Helical" evidence="1">
    <location>
        <begin position="134"/>
        <end position="155"/>
    </location>
</feature>
<sequence>MGGLVIFAGLFSAILTAFLIESYKTLTLDSGDETVLLLNQISMQLSGIANGSSVHITPPDPFIPSTSSLVCNLLWFISLGLSLSCAFIATLVGQWARDFIYKTEMRTSPVIRARIFAYLYYGLKRFNMHAVVEVIPFLLHLSLIIFFAGLVAFLVPVNRGVMFLSIALLGILVIVYAFLTVLPVFSLDSPYQTPLSGGVWRFAQFVSSISWRITQFVYGIRRSAEVSNDFMVDYRRSEQVPNDSMVNAMNHVAVCSSRQRDERDHRALCWTVRSLADDSEVEPFLEGISDVLGESHSDHRPYDGHIAILLRNPDVRLLGHLERFLRGSFSDTLPPEIQNRRRMIALKVLWGLSTIPVVDSRYFTRLDSFDLSLLHRSRDLAEQYRVSACAVLYLNAASSLFDEVNGVIGVLNKLAGGVFVDDENLHQRLAKVIYGIQSFDRHGYLHMNQVLSAASIKAIQDLEIMMDVMNCMVHRSEQWMEKRRSVTELLYLLLAVVERHIFAAFMVDAARLGTPPYRFQESRDFFPFRKSSALVKMDAAFPSINSNSIVARMDALEPFSRAFRTIVDDQTRYGSYNETADEILVILLTEYHNAAGNDGPQFCPDGLAHYILTRNHSESAILRKFDHLWLLSGLTARLTTSETWRMDIPEGSRYFGWESPREIRQAMPETIEAIWQMANIMTGRQWQREIRAQVQQVMGGALDSLRRRAPSGSATASTIALIQNNLLNPVLTHGEELLTVNLIRAYPLLPLRRPCQDSEDSNGEPGIYLVDAHFTILADFLRQCSRHHLPYNTKETIELLTRFDVGLMVAVDLLQQSNFAKTWKAMLEELHGLQIQTTLAEVFLNSQLLSAYFDTTDNMSRNRWLDDPSAKSVFVEGLVLVEECQEVSSELRTRLESIKTILTL</sequence>
<evidence type="ECO:0000256" key="1">
    <source>
        <dbReference type="SAM" id="Phobius"/>
    </source>
</evidence>
<keyword evidence="4" id="KW-1185">Reference proteome</keyword>
<feature type="domain" description="DUF6535" evidence="2">
    <location>
        <begin position="1"/>
        <end position="155"/>
    </location>
</feature>
<feature type="transmembrane region" description="Helical" evidence="1">
    <location>
        <begin position="73"/>
        <end position="96"/>
    </location>
</feature>
<keyword evidence="1" id="KW-1133">Transmembrane helix</keyword>
<name>A0AAW0BJN4_9AGAR</name>
<proteinExistence type="predicted"/>
<evidence type="ECO:0000259" key="2">
    <source>
        <dbReference type="Pfam" id="PF20153"/>
    </source>
</evidence>
<evidence type="ECO:0000313" key="4">
    <source>
        <dbReference type="Proteomes" id="UP001362999"/>
    </source>
</evidence>
<gene>
    <name evidence="3" type="ORF">R3P38DRAFT_2948941</name>
</gene>
<organism evidence="3 4">
    <name type="scientific">Favolaschia claudopus</name>
    <dbReference type="NCBI Taxonomy" id="2862362"/>
    <lineage>
        <taxon>Eukaryota</taxon>
        <taxon>Fungi</taxon>
        <taxon>Dikarya</taxon>
        <taxon>Basidiomycota</taxon>
        <taxon>Agaricomycotina</taxon>
        <taxon>Agaricomycetes</taxon>
        <taxon>Agaricomycetidae</taxon>
        <taxon>Agaricales</taxon>
        <taxon>Marasmiineae</taxon>
        <taxon>Mycenaceae</taxon>
        <taxon>Favolaschia</taxon>
    </lineage>
</organism>